<comment type="caution">
    <text evidence="1">The sequence shown here is derived from an EMBL/GenBank/DDBJ whole genome shotgun (WGS) entry which is preliminary data.</text>
</comment>
<dbReference type="AlphaFoldDB" id="D4TX57"/>
<protein>
    <submittedName>
        <fullName evidence="1">Uncharacterized protein</fullName>
    </submittedName>
</protein>
<accession>D4TX57</accession>
<proteinExistence type="predicted"/>
<dbReference type="EMBL" id="ACYT02000015">
    <property type="protein sequence ID" value="EFF80508.1"/>
    <property type="molecule type" value="Genomic_DNA"/>
</dbReference>
<dbReference type="Proteomes" id="UP000003150">
    <property type="component" value="Unassembled WGS sequence"/>
</dbReference>
<dbReference type="HOGENOM" id="CLU_2091581_0_0_11"/>
<gene>
    <name evidence="1" type="ORF">HMPREF0970_00514</name>
</gene>
<reference evidence="1 2" key="1">
    <citation type="submission" date="2009-10" db="EMBL/GenBank/DDBJ databases">
        <authorList>
            <person name="Weinstock G."/>
            <person name="Sodergren E."/>
            <person name="Clifton S."/>
            <person name="Fulton L."/>
            <person name="Fulton B."/>
            <person name="Courtney L."/>
            <person name="Fronick C."/>
            <person name="Harrison M."/>
            <person name="Strong C."/>
            <person name="Farmer C."/>
            <person name="Delahaunty K."/>
            <person name="Markovic C."/>
            <person name="Hall O."/>
            <person name="Minx P."/>
            <person name="Tomlinson C."/>
            <person name="Mitreva M."/>
            <person name="Nelson J."/>
            <person name="Hou S."/>
            <person name="Wollam A."/>
            <person name="Pepin K.H."/>
            <person name="Johnson M."/>
            <person name="Bhonagiri V."/>
            <person name="Nash W.E."/>
            <person name="Warren W."/>
            <person name="Chinwalla A."/>
            <person name="Mardis E.R."/>
            <person name="Wilson R.K."/>
        </authorList>
    </citation>
    <scope>NUCLEOTIDE SEQUENCE [LARGE SCALE GENOMIC DNA]</scope>
    <source>
        <strain evidence="1 2">F0309</strain>
    </source>
</reference>
<sequence>MPLSCFVLQTSSIRATFCRSPRAIVTNVVNPHDISPENACFGLGLTTFVTGPRIERLKMLRFDDVCNIGRPGSDRPHRRSRFRVACSEGSCSPRRRLQAGAQQYRMQFPSESFKLW</sequence>
<evidence type="ECO:0000313" key="1">
    <source>
        <dbReference type="EMBL" id="EFF80508.1"/>
    </source>
</evidence>
<name>D4TX57_9ACTO</name>
<evidence type="ECO:0000313" key="2">
    <source>
        <dbReference type="Proteomes" id="UP000003150"/>
    </source>
</evidence>
<organism evidence="1 2">
    <name type="scientific">Schaalia odontolytica F0309</name>
    <dbReference type="NCBI Taxonomy" id="649742"/>
    <lineage>
        <taxon>Bacteria</taxon>
        <taxon>Bacillati</taxon>
        <taxon>Actinomycetota</taxon>
        <taxon>Actinomycetes</taxon>
        <taxon>Actinomycetales</taxon>
        <taxon>Actinomycetaceae</taxon>
        <taxon>Schaalia</taxon>
    </lineage>
</organism>